<organism evidence="2 3">
    <name type="scientific">Eumeta variegata</name>
    <name type="common">Bagworm moth</name>
    <name type="synonym">Eumeta japonica</name>
    <dbReference type="NCBI Taxonomy" id="151549"/>
    <lineage>
        <taxon>Eukaryota</taxon>
        <taxon>Metazoa</taxon>
        <taxon>Ecdysozoa</taxon>
        <taxon>Arthropoda</taxon>
        <taxon>Hexapoda</taxon>
        <taxon>Insecta</taxon>
        <taxon>Pterygota</taxon>
        <taxon>Neoptera</taxon>
        <taxon>Endopterygota</taxon>
        <taxon>Lepidoptera</taxon>
        <taxon>Glossata</taxon>
        <taxon>Ditrysia</taxon>
        <taxon>Tineoidea</taxon>
        <taxon>Psychidae</taxon>
        <taxon>Oiketicinae</taxon>
        <taxon>Eumeta</taxon>
    </lineage>
</organism>
<evidence type="ECO:0000313" key="3">
    <source>
        <dbReference type="Proteomes" id="UP000299102"/>
    </source>
</evidence>
<evidence type="ECO:0000313" key="2">
    <source>
        <dbReference type="EMBL" id="GBP78484.1"/>
    </source>
</evidence>
<dbReference type="AlphaFoldDB" id="A0A4C1YUD7"/>
<gene>
    <name evidence="2" type="ORF">EVAR_67238_1</name>
</gene>
<dbReference type="Proteomes" id="UP000299102">
    <property type="component" value="Unassembled WGS sequence"/>
</dbReference>
<protein>
    <submittedName>
        <fullName evidence="2">Uncharacterized protein</fullName>
    </submittedName>
</protein>
<reference evidence="2 3" key="1">
    <citation type="journal article" date="2019" name="Commun. Biol.">
        <title>The bagworm genome reveals a unique fibroin gene that provides high tensile strength.</title>
        <authorList>
            <person name="Kono N."/>
            <person name="Nakamura H."/>
            <person name="Ohtoshi R."/>
            <person name="Tomita M."/>
            <person name="Numata K."/>
            <person name="Arakawa K."/>
        </authorList>
    </citation>
    <scope>NUCLEOTIDE SEQUENCE [LARGE SCALE GENOMIC DNA]</scope>
</reference>
<feature type="region of interest" description="Disordered" evidence="1">
    <location>
        <begin position="30"/>
        <end position="50"/>
    </location>
</feature>
<proteinExistence type="predicted"/>
<keyword evidence="3" id="KW-1185">Reference proteome</keyword>
<comment type="caution">
    <text evidence="2">The sequence shown here is derived from an EMBL/GenBank/DDBJ whole genome shotgun (WGS) entry which is preliminary data.</text>
</comment>
<dbReference type="EMBL" id="BGZK01001371">
    <property type="protein sequence ID" value="GBP78484.1"/>
    <property type="molecule type" value="Genomic_DNA"/>
</dbReference>
<evidence type="ECO:0000256" key="1">
    <source>
        <dbReference type="SAM" id="MobiDB-lite"/>
    </source>
</evidence>
<feature type="compositionally biased region" description="Low complexity" evidence="1">
    <location>
        <begin position="34"/>
        <end position="47"/>
    </location>
</feature>
<name>A0A4C1YUD7_EUMVA</name>
<sequence length="87" mass="9624">MLIRYPTSDKQLRVALGRFYVKDGVDQNDMTFQSPSSRASGGRRSLSIQPTPRDLEGAAALLGRQARGPERVRGAAAARERLFSFSR</sequence>
<accession>A0A4C1YUD7</accession>